<proteinExistence type="predicted"/>
<dbReference type="InterPro" id="IPR008920">
    <property type="entry name" value="TF_FadR/GntR_C"/>
</dbReference>
<evidence type="ECO:0000313" key="6">
    <source>
        <dbReference type="Proteomes" id="UP000290624"/>
    </source>
</evidence>
<dbReference type="Pfam" id="PF00392">
    <property type="entry name" value="GntR"/>
    <property type="match status" value="1"/>
</dbReference>
<dbReference type="InterPro" id="IPR036390">
    <property type="entry name" value="WH_DNA-bd_sf"/>
</dbReference>
<dbReference type="GO" id="GO:0003677">
    <property type="term" value="F:DNA binding"/>
    <property type="evidence" value="ECO:0007669"/>
    <property type="project" value="UniProtKB-KW"/>
</dbReference>
<dbReference type="InterPro" id="IPR000524">
    <property type="entry name" value="Tscrpt_reg_HTH_GntR"/>
</dbReference>
<dbReference type="RefSeq" id="WP_129459814.1">
    <property type="nucleotide sequence ID" value="NZ_PPCV01000014.1"/>
</dbReference>
<dbReference type="PANTHER" id="PTHR43537">
    <property type="entry name" value="TRANSCRIPTIONAL REGULATOR, GNTR FAMILY"/>
    <property type="match status" value="1"/>
</dbReference>
<evidence type="ECO:0000313" key="5">
    <source>
        <dbReference type="EMBL" id="RXW31108.1"/>
    </source>
</evidence>
<dbReference type="Proteomes" id="UP000290624">
    <property type="component" value="Unassembled WGS sequence"/>
</dbReference>
<reference evidence="5 6" key="1">
    <citation type="submission" date="2018-01" db="EMBL/GenBank/DDBJ databases">
        <title>Lactibacter flavus gen. nov., sp. nov., a novel bacterium of the family Propionibacteriaceae isolated from raw milk and dairy products.</title>
        <authorList>
            <person name="Wenning M."/>
            <person name="Breitenwieser F."/>
            <person name="Huptas C."/>
            <person name="von Neubeck M."/>
            <person name="Busse H.-J."/>
            <person name="Scherer S."/>
        </authorList>
    </citation>
    <scope>NUCLEOTIDE SEQUENCE [LARGE SCALE GENOMIC DNA]</scope>
    <source>
        <strain evidence="5 6">VG341</strain>
    </source>
</reference>
<protein>
    <submittedName>
        <fullName evidence="5">GntR family transcriptional regulator</fullName>
    </submittedName>
</protein>
<gene>
    <name evidence="5" type="ORF">C1706_13845</name>
</gene>
<organism evidence="5 6">
    <name type="scientific">Propioniciclava flava</name>
    <dbReference type="NCBI Taxonomy" id="2072026"/>
    <lineage>
        <taxon>Bacteria</taxon>
        <taxon>Bacillati</taxon>
        <taxon>Actinomycetota</taxon>
        <taxon>Actinomycetes</taxon>
        <taxon>Propionibacteriales</taxon>
        <taxon>Propionibacteriaceae</taxon>
        <taxon>Propioniciclava</taxon>
    </lineage>
</organism>
<comment type="caution">
    <text evidence="5">The sequence shown here is derived from an EMBL/GenBank/DDBJ whole genome shotgun (WGS) entry which is preliminary data.</text>
</comment>
<name>A0A4V1Q725_9ACTN</name>
<accession>A0A4V1Q725</accession>
<dbReference type="Gene3D" id="1.20.120.530">
    <property type="entry name" value="GntR ligand-binding domain-like"/>
    <property type="match status" value="1"/>
</dbReference>
<dbReference type="EMBL" id="PPCV01000014">
    <property type="protein sequence ID" value="RXW31108.1"/>
    <property type="molecule type" value="Genomic_DNA"/>
</dbReference>
<keyword evidence="1" id="KW-0805">Transcription regulation</keyword>
<sequence length="237" mass="25935">MKQDRQDGARATVNAIKDLILSEHLRPGDPMPTEVDLVEKLGVSRSSVREAIRTLVALDILEVRHGTGTFVGQLSLRPLVEGMVFRGVLLPGDDLSVLREVVEVRKGLDLSLAPRVVERLSGADTADLRVCVEEMKVLAAQHTTYPVQDRQFHLNLAERLGNALYGQLVAAFWDIHTTVAPRLGVVGQRDLDVTAAAHEAMLDAAVSGDLEAYRAAVEAHYDPILRVLDDRHLVTAS</sequence>
<dbReference type="SUPFAM" id="SSF46785">
    <property type="entry name" value="Winged helix' DNA-binding domain"/>
    <property type="match status" value="1"/>
</dbReference>
<dbReference type="InterPro" id="IPR036388">
    <property type="entry name" value="WH-like_DNA-bd_sf"/>
</dbReference>
<keyword evidence="6" id="KW-1185">Reference proteome</keyword>
<dbReference type="SMART" id="SM00895">
    <property type="entry name" value="FCD"/>
    <property type="match status" value="1"/>
</dbReference>
<evidence type="ECO:0000259" key="4">
    <source>
        <dbReference type="PROSITE" id="PS50949"/>
    </source>
</evidence>
<feature type="domain" description="HTH gntR-type" evidence="4">
    <location>
        <begin position="6"/>
        <end position="74"/>
    </location>
</feature>
<dbReference type="Gene3D" id="1.10.10.10">
    <property type="entry name" value="Winged helix-like DNA-binding domain superfamily/Winged helix DNA-binding domain"/>
    <property type="match status" value="1"/>
</dbReference>
<dbReference type="PRINTS" id="PR00035">
    <property type="entry name" value="HTHGNTR"/>
</dbReference>
<keyword evidence="3" id="KW-0804">Transcription</keyword>
<dbReference type="PROSITE" id="PS50949">
    <property type="entry name" value="HTH_GNTR"/>
    <property type="match status" value="1"/>
</dbReference>
<dbReference type="SMART" id="SM00345">
    <property type="entry name" value="HTH_GNTR"/>
    <property type="match status" value="1"/>
</dbReference>
<dbReference type="GO" id="GO:0003700">
    <property type="term" value="F:DNA-binding transcription factor activity"/>
    <property type="evidence" value="ECO:0007669"/>
    <property type="project" value="InterPro"/>
</dbReference>
<keyword evidence="2" id="KW-0238">DNA-binding</keyword>
<dbReference type="SUPFAM" id="SSF48008">
    <property type="entry name" value="GntR ligand-binding domain-like"/>
    <property type="match status" value="1"/>
</dbReference>
<dbReference type="OrthoDB" id="155424at2"/>
<evidence type="ECO:0000256" key="1">
    <source>
        <dbReference type="ARBA" id="ARBA00023015"/>
    </source>
</evidence>
<dbReference type="CDD" id="cd07377">
    <property type="entry name" value="WHTH_GntR"/>
    <property type="match status" value="1"/>
</dbReference>
<evidence type="ECO:0000256" key="2">
    <source>
        <dbReference type="ARBA" id="ARBA00023125"/>
    </source>
</evidence>
<dbReference type="InterPro" id="IPR011711">
    <property type="entry name" value="GntR_C"/>
</dbReference>
<dbReference type="AlphaFoldDB" id="A0A4V1Q725"/>
<dbReference type="Pfam" id="PF07729">
    <property type="entry name" value="FCD"/>
    <property type="match status" value="1"/>
</dbReference>
<evidence type="ECO:0000256" key="3">
    <source>
        <dbReference type="ARBA" id="ARBA00023163"/>
    </source>
</evidence>
<dbReference type="PANTHER" id="PTHR43537:SF5">
    <property type="entry name" value="UXU OPERON TRANSCRIPTIONAL REGULATOR"/>
    <property type="match status" value="1"/>
</dbReference>